<feature type="compositionally biased region" description="Low complexity" evidence="4">
    <location>
        <begin position="7"/>
        <end position="35"/>
    </location>
</feature>
<feature type="compositionally biased region" description="Polar residues" evidence="4">
    <location>
        <begin position="376"/>
        <end position="397"/>
    </location>
</feature>
<evidence type="ECO:0000313" key="6">
    <source>
        <dbReference type="EMBL" id="GAA5815434.1"/>
    </source>
</evidence>
<feature type="domain" description="Autophagy-related protein 13 N-terminal" evidence="5">
    <location>
        <begin position="70"/>
        <end position="283"/>
    </location>
</feature>
<feature type="region of interest" description="Disordered" evidence="4">
    <location>
        <begin position="317"/>
        <end position="409"/>
    </location>
</feature>
<comment type="caution">
    <text evidence="6">The sequence shown here is derived from an EMBL/GenBank/DDBJ whole genome shotgun (WGS) entry which is preliminary data.</text>
</comment>
<keyword evidence="2 3" id="KW-0072">Autophagy</keyword>
<sequence length="501" mass="56894">MANNIPTVTTSVSKSSLNSSSTSLSVSPSTSVLLSGTRTARYRSSKTPSIPPTSCVSSSTSTDVKLEQIIQNFYTKTAQIIVQSRISSEILKGGYNSRRKINKWFNITTNDYENLKEELKFWKSFIKNHKDQDPPPLIIDIYLETTEPDLLQEGDNARGWHKLDLGVQRILIESWTLTLKRPSPQVTVDLPNLYKRSIIFFRSLHSLVRLLPSHNLYKRLSIHDGEISLGYRISTYPANHRDEVPLDQPLTHIDTTQVYEFKEVVTPLGTFKLKLSYRKYCQFDTREGDAATLPPLPNRIDVEEDFFTPTMTKYRQETVSQPPIPIFPSSSSSSSSRSRVQSFRSAASRSPYPTASTSTTTSFERRTSAPLVQPFKSPSLSSSPQKEPTYPSSSRSQTPEKLRPESGSFGRKIEFSSSFEKFKNLSGSLNNRISYAPDLARRGSRTSDHSSIYLESEEEEEDLEDFMKFIGTRQELKLFKQYNSIYSEKDVTQQEDTKVTL</sequence>
<proteinExistence type="inferred from homology"/>
<evidence type="ECO:0000256" key="2">
    <source>
        <dbReference type="ARBA" id="ARBA00023006"/>
    </source>
</evidence>
<gene>
    <name evidence="6" type="ORF">MFLAVUS_008942</name>
</gene>
<evidence type="ECO:0000256" key="3">
    <source>
        <dbReference type="RuleBase" id="RU361214"/>
    </source>
</evidence>
<dbReference type="Pfam" id="PF10033">
    <property type="entry name" value="ATG13"/>
    <property type="match status" value="1"/>
</dbReference>
<evidence type="ECO:0000313" key="7">
    <source>
        <dbReference type="Proteomes" id="UP001473302"/>
    </source>
</evidence>
<keyword evidence="7" id="KW-1185">Reference proteome</keyword>
<reference evidence="6 7" key="1">
    <citation type="submission" date="2024-04" db="EMBL/GenBank/DDBJ databases">
        <title>genome sequences of Mucor flavus KT1a and Helicostylum pulchrum KT1b strains isolated from the surface of a dry-aged beef.</title>
        <authorList>
            <person name="Toyotome T."/>
            <person name="Hosono M."/>
            <person name="Torimaru M."/>
            <person name="Fukuda K."/>
            <person name="Mikami N."/>
        </authorList>
    </citation>
    <scope>NUCLEOTIDE SEQUENCE [LARGE SCALE GENOMIC DNA]</scope>
    <source>
        <strain evidence="6 7">KT1a</strain>
    </source>
</reference>
<feature type="compositionally biased region" description="Low complexity" evidence="4">
    <location>
        <begin position="327"/>
        <end position="362"/>
    </location>
</feature>
<feature type="region of interest" description="Disordered" evidence="4">
    <location>
        <begin position="1"/>
        <end position="59"/>
    </location>
</feature>
<dbReference type="Proteomes" id="UP001473302">
    <property type="component" value="Unassembled WGS sequence"/>
</dbReference>
<accession>A0ABP9Z8L4</accession>
<evidence type="ECO:0000259" key="5">
    <source>
        <dbReference type="Pfam" id="PF10033"/>
    </source>
</evidence>
<dbReference type="PANTHER" id="PTHR13430:SF4">
    <property type="entry name" value="AUTOPHAGY-RELATED PROTEIN 13"/>
    <property type="match status" value="1"/>
</dbReference>
<dbReference type="InterPro" id="IPR018731">
    <property type="entry name" value="Atg13_N"/>
</dbReference>
<organism evidence="6 7">
    <name type="scientific">Mucor flavus</name>
    <dbReference type="NCBI Taxonomy" id="439312"/>
    <lineage>
        <taxon>Eukaryota</taxon>
        <taxon>Fungi</taxon>
        <taxon>Fungi incertae sedis</taxon>
        <taxon>Mucoromycota</taxon>
        <taxon>Mucoromycotina</taxon>
        <taxon>Mucoromycetes</taxon>
        <taxon>Mucorales</taxon>
        <taxon>Mucorineae</taxon>
        <taxon>Mucoraceae</taxon>
        <taxon>Mucor</taxon>
    </lineage>
</organism>
<evidence type="ECO:0000256" key="1">
    <source>
        <dbReference type="ARBA" id="ARBA00005246"/>
    </source>
</evidence>
<evidence type="ECO:0000256" key="4">
    <source>
        <dbReference type="SAM" id="MobiDB-lite"/>
    </source>
</evidence>
<name>A0ABP9Z8L4_9FUNG</name>
<dbReference type="InterPro" id="IPR036570">
    <property type="entry name" value="HORMA_dom_sf"/>
</dbReference>
<comment type="similarity">
    <text evidence="1 3">Belongs to the ATG13 family. Fungi subfamily.</text>
</comment>
<dbReference type="PANTHER" id="PTHR13430">
    <property type="match status" value="1"/>
</dbReference>
<protein>
    <recommendedName>
        <fullName evidence="3">Autophagy-related protein 13</fullName>
    </recommendedName>
</protein>
<dbReference type="InterPro" id="IPR040182">
    <property type="entry name" value="ATG13"/>
</dbReference>
<dbReference type="Gene3D" id="3.30.900.10">
    <property type="entry name" value="HORMA domain"/>
    <property type="match status" value="1"/>
</dbReference>
<dbReference type="EMBL" id="BAABUK010000026">
    <property type="protein sequence ID" value="GAA5815434.1"/>
    <property type="molecule type" value="Genomic_DNA"/>
</dbReference>